<comment type="caution">
    <text evidence="1">The sequence shown here is derived from an EMBL/GenBank/DDBJ whole genome shotgun (WGS) entry which is preliminary data.</text>
</comment>
<proteinExistence type="predicted"/>
<name>A0A9P7JNH1_9AGAM</name>
<evidence type="ECO:0000313" key="2">
    <source>
        <dbReference type="Proteomes" id="UP000823399"/>
    </source>
</evidence>
<dbReference type="OrthoDB" id="2608340at2759"/>
<sequence length="283" mass="31232">MNRPNIGDYLDVALAQDWWEDSRFPSQPVSDPLDMGFPPSSNTNQSSIATPISELDMGFPPGHSSFNTNDFLDPATGSPNFLANDRLAGGSVNDISVKDSPLDMGFNSPPVHHGHLDLDMGFHSPVQHSHPDQTPLDMGFDLPVPHCDPDQMSLDMGFDSPPVQHRDPDQRSLDMGFDSPVVHDYPDQRPSGIDPVDIPDQAEPEPMGFVIQRAEGDLRLAIHWLEMERAHGTMSPEEALVSEEVLQSTIHSMKCDYYALCISSGALWLGLINCPVLWQEPLI</sequence>
<organism evidence="1 2">
    <name type="scientific">Suillus discolor</name>
    <dbReference type="NCBI Taxonomy" id="1912936"/>
    <lineage>
        <taxon>Eukaryota</taxon>
        <taxon>Fungi</taxon>
        <taxon>Dikarya</taxon>
        <taxon>Basidiomycota</taxon>
        <taxon>Agaricomycotina</taxon>
        <taxon>Agaricomycetes</taxon>
        <taxon>Agaricomycetidae</taxon>
        <taxon>Boletales</taxon>
        <taxon>Suillineae</taxon>
        <taxon>Suillaceae</taxon>
        <taxon>Suillus</taxon>
    </lineage>
</organism>
<dbReference type="GeneID" id="64696512"/>
<accession>A0A9P7JNH1</accession>
<dbReference type="RefSeq" id="XP_041287348.1">
    <property type="nucleotide sequence ID" value="XM_041434253.1"/>
</dbReference>
<gene>
    <name evidence="1" type="ORF">F5147DRAFT_657313</name>
</gene>
<dbReference type="EMBL" id="JABBWM010000082">
    <property type="protein sequence ID" value="KAG2093903.1"/>
    <property type="molecule type" value="Genomic_DNA"/>
</dbReference>
<dbReference type="AlphaFoldDB" id="A0A9P7JNH1"/>
<reference evidence="1" key="1">
    <citation type="journal article" date="2020" name="New Phytol.">
        <title>Comparative genomics reveals dynamic genome evolution in host specialist ectomycorrhizal fungi.</title>
        <authorList>
            <person name="Lofgren L.A."/>
            <person name="Nguyen N.H."/>
            <person name="Vilgalys R."/>
            <person name="Ruytinx J."/>
            <person name="Liao H.L."/>
            <person name="Branco S."/>
            <person name="Kuo A."/>
            <person name="LaButti K."/>
            <person name="Lipzen A."/>
            <person name="Andreopoulos W."/>
            <person name="Pangilinan J."/>
            <person name="Riley R."/>
            <person name="Hundley H."/>
            <person name="Na H."/>
            <person name="Barry K."/>
            <person name="Grigoriev I.V."/>
            <person name="Stajich J.E."/>
            <person name="Kennedy P.G."/>
        </authorList>
    </citation>
    <scope>NUCLEOTIDE SEQUENCE</scope>
    <source>
        <strain evidence="1">FC423</strain>
    </source>
</reference>
<protein>
    <submittedName>
        <fullName evidence="1">Uncharacterized protein</fullName>
    </submittedName>
</protein>
<dbReference type="Proteomes" id="UP000823399">
    <property type="component" value="Unassembled WGS sequence"/>
</dbReference>
<keyword evidence="2" id="KW-1185">Reference proteome</keyword>
<evidence type="ECO:0000313" key="1">
    <source>
        <dbReference type="EMBL" id="KAG2093903.1"/>
    </source>
</evidence>